<dbReference type="KEGG" id="pgis:I6I06_19085"/>
<keyword evidence="2" id="KW-1185">Reference proteome</keyword>
<dbReference type="Proteomes" id="UP000595610">
    <property type="component" value="Chromosome 2"/>
</dbReference>
<accession>A0A7T4N8A7</accession>
<name>A0A7T4N8A7_9BURK</name>
<sequence length="99" mass="11237">MKKSEKNRLACPAIFFPRRLPTVLATPTRKSQNLPTNVPESEDTMTQYYRTPTARFQSAVVRDAIKGRLSARAGGAHEAGRNKLFWACSYEQRRFMTAS</sequence>
<dbReference type="EMBL" id="CP066076">
    <property type="protein sequence ID" value="QQC67078.1"/>
    <property type="molecule type" value="Genomic_DNA"/>
</dbReference>
<gene>
    <name evidence="1" type="ORF">I6I06_19085</name>
</gene>
<evidence type="ECO:0000313" key="1">
    <source>
        <dbReference type="EMBL" id="QQC67078.1"/>
    </source>
</evidence>
<dbReference type="RefSeq" id="WP_042329369.1">
    <property type="nucleotide sequence ID" value="NZ_CP066076.1"/>
</dbReference>
<proteinExistence type="predicted"/>
<reference evidence="1 2" key="1">
    <citation type="submission" date="2020-12" db="EMBL/GenBank/DDBJ databases">
        <title>FDA dAtabase for Regulatory Grade micrObial Sequences (FDA-ARGOS): Supporting development and validation of Infectious Disease Dx tests.</title>
        <authorList>
            <person name="Nelson B."/>
            <person name="Plummer A."/>
            <person name="Tallon L."/>
            <person name="Sadzewicz L."/>
            <person name="Zhao X."/>
            <person name="Boylan J."/>
            <person name="Ott S."/>
            <person name="Bowen H."/>
            <person name="Vavikolanu K."/>
            <person name="Mehta A."/>
            <person name="Aluvathingal J."/>
            <person name="Nadendla S."/>
            <person name="Myers T."/>
            <person name="Yan Y."/>
            <person name="Sichtig H."/>
        </authorList>
    </citation>
    <scope>NUCLEOTIDE SEQUENCE [LARGE SCALE GENOMIC DNA]</scope>
    <source>
        <strain evidence="1 2">FDAARGOS_1049</strain>
    </source>
</reference>
<evidence type="ECO:0000313" key="2">
    <source>
        <dbReference type="Proteomes" id="UP000595610"/>
    </source>
</evidence>
<organism evidence="1 2">
    <name type="scientific">Paraburkholderia ginsengisoli</name>
    <dbReference type="NCBI Taxonomy" id="311231"/>
    <lineage>
        <taxon>Bacteria</taxon>
        <taxon>Pseudomonadati</taxon>
        <taxon>Pseudomonadota</taxon>
        <taxon>Betaproteobacteria</taxon>
        <taxon>Burkholderiales</taxon>
        <taxon>Burkholderiaceae</taxon>
        <taxon>Paraburkholderia</taxon>
    </lineage>
</organism>
<dbReference type="AlphaFoldDB" id="A0A7T4N8A7"/>
<protein>
    <submittedName>
        <fullName evidence="1">Uncharacterized protein</fullName>
    </submittedName>
</protein>